<dbReference type="Gene3D" id="1.10.357.10">
    <property type="entry name" value="Tetracycline Repressor, domain 2"/>
    <property type="match status" value="1"/>
</dbReference>
<accession>A0A9W6L4B5</accession>
<organism evidence="7 8">
    <name type="scientific">Pseudonocardia halophobica</name>
    <dbReference type="NCBI Taxonomy" id="29401"/>
    <lineage>
        <taxon>Bacteria</taxon>
        <taxon>Bacillati</taxon>
        <taxon>Actinomycetota</taxon>
        <taxon>Actinomycetes</taxon>
        <taxon>Pseudonocardiales</taxon>
        <taxon>Pseudonocardiaceae</taxon>
        <taxon>Pseudonocardia</taxon>
    </lineage>
</organism>
<feature type="domain" description="HTH tetR-type" evidence="6">
    <location>
        <begin position="34"/>
        <end position="94"/>
    </location>
</feature>
<feature type="compositionally biased region" description="Low complexity" evidence="5">
    <location>
        <begin position="1"/>
        <end position="15"/>
    </location>
</feature>
<dbReference type="InterPro" id="IPR050109">
    <property type="entry name" value="HTH-type_TetR-like_transc_reg"/>
</dbReference>
<dbReference type="InterPro" id="IPR009057">
    <property type="entry name" value="Homeodomain-like_sf"/>
</dbReference>
<keyword evidence="8" id="KW-1185">Reference proteome</keyword>
<dbReference type="Proteomes" id="UP001143463">
    <property type="component" value="Unassembled WGS sequence"/>
</dbReference>
<dbReference type="InterPro" id="IPR036271">
    <property type="entry name" value="Tet_transcr_reg_TetR-rel_C_sf"/>
</dbReference>
<dbReference type="GO" id="GO:0000976">
    <property type="term" value="F:transcription cis-regulatory region binding"/>
    <property type="evidence" value="ECO:0007669"/>
    <property type="project" value="TreeGrafter"/>
</dbReference>
<dbReference type="EMBL" id="BSFQ01000016">
    <property type="protein sequence ID" value="GLL12727.1"/>
    <property type="molecule type" value="Genomic_DNA"/>
</dbReference>
<proteinExistence type="predicted"/>
<sequence length="222" mass="23479">MSTSPGADGAADRAGVPGGAAGAPARRAGRPRDPEVDHKVLEAALEVYADLGWAGFNFEAVARRAGVGRPALYRRWLSARALLVDAIERSGTRIDVPDTGSVRDQLVVLARQLLVEYLGAPGIAGLRLLVDARTHPEVFADLYARRNEERVRAARAIVRRGIARGELAPGTSPTLVLDAVCGAMLNHALATPDRLRKVVIAGGERYAAELVDLVLEGRPGAG</sequence>
<evidence type="ECO:0000256" key="4">
    <source>
        <dbReference type="PROSITE-ProRule" id="PRU00335"/>
    </source>
</evidence>
<dbReference type="PRINTS" id="PR00455">
    <property type="entry name" value="HTHTETR"/>
</dbReference>
<evidence type="ECO:0000256" key="3">
    <source>
        <dbReference type="ARBA" id="ARBA00023163"/>
    </source>
</evidence>
<dbReference type="SUPFAM" id="SSF46689">
    <property type="entry name" value="Homeodomain-like"/>
    <property type="match status" value="1"/>
</dbReference>
<reference evidence="7" key="2">
    <citation type="submission" date="2023-01" db="EMBL/GenBank/DDBJ databases">
        <authorList>
            <person name="Sun Q."/>
            <person name="Evtushenko L."/>
        </authorList>
    </citation>
    <scope>NUCLEOTIDE SEQUENCE</scope>
    <source>
        <strain evidence="7">VKM Ac-1069</strain>
    </source>
</reference>
<evidence type="ECO:0000313" key="7">
    <source>
        <dbReference type="EMBL" id="GLL12727.1"/>
    </source>
</evidence>
<feature type="region of interest" description="Disordered" evidence="5">
    <location>
        <begin position="1"/>
        <end position="34"/>
    </location>
</feature>
<comment type="caution">
    <text evidence="7">The sequence shown here is derived from an EMBL/GenBank/DDBJ whole genome shotgun (WGS) entry which is preliminary data.</text>
</comment>
<protein>
    <recommendedName>
        <fullName evidence="6">HTH tetR-type domain-containing protein</fullName>
    </recommendedName>
</protein>
<feature type="DNA-binding region" description="H-T-H motif" evidence="4">
    <location>
        <begin position="57"/>
        <end position="76"/>
    </location>
</feature>
<dbReference type="InterPro" id="IPR001647">
    <property type="entry name" value="HTH_TetR"/>
</dbReference>
<dbReference type="PROSITE" id="PS50977">
    <property type="entry name" value="HTH_TETR_2"/>
    <property type="match status" value="1"/>
</dbReference>
<keyword evidence="2 4" id="KW-0238">DNA-binding</keyword>
<dbReference type="GO" id="GO:0003700">
    <property type="term" value="F:DNA-binding transcription factor activity"/>
    <property type="evidence" value="ECO:0007669"/>
    <property type="project" value="TreeGrafter"/>
</dbReference>
<keyword evidence="1" id="KW-0805">Transcription regulation</keyword>
<dbReference type="SUPFAM" id="SSF48498">
    <property type="entry name" value="Tetracyclin repressor-like, C-terminal domain"/>
    <property type="match status" value="1"/>
</dbReference>
<dbReference type="Pfam" id="PF00440">
    <property type="entry name" value="TetR_N"/>
    <property type="match status" value="1"/>
</dbReference>
<reference evidence="7" key="1">
    <citation type="journal article" date="2014" name="Int. J. Syst. Evol. Microbiol.">
        <title>Complete genome sequence of Corynebacterium casei LMG S-19264T (=DSM 44701T), isolated from a smear-ripened cheese.</title>
        <authorList>
            <consortium name="US DOE Joint Genome Institute (JGI-PGF)"/>
            <person name="Walter F."/>
            <person name="Albersmeier A."/>
            <person name="Kalinowski J."/>
            <person name="Ruckert C."/>
        </authorList>
    </citation>
    <scope>NUCLEOTIDE SEQUENCE</scope>
    <source>
        <strain evidence="7">VKM Ac-1069</strain>
    </source>
</reference>
<keyword evidence="3" id="KW-0804">Transcription</keyword>
<evidence type="ECO:0000256" key="1">
    <source>
        <dbReference type="ARBA" id="ARBA00023015"/>
    </source>
</evidence>
<dbReference type="Gene3D" id="1.10.10.60">
    <property type="entry name" value="Homeodomain-like"/>
    <property type="match status" value="1"/>
</dbReference>
<dbReference type="RefSeq" id="WP_037047322.1">
    <property type="nucleotide sequence ID" value="NZ_BAAAUZ010000049.1"/>
</dbReference>
<dbReference type="Pfam" id="PF16859">
    <property type="entry name" value="TetR_C_11"/>
    <property type="match status" value="1"/>
</dbReference>
<dbReference type="PANTHER" id="PTHR30055:SF148">
    <property type="entry name" value="TETR-FAMILY TRANSCRIPTIONAL REGULATOR"/>
    <property type="match status" value="1"/>
</dbReference>
<gene>
    <name evidence="7" type="ORF">GCM10017577_38680</name>
</gene>
<dbReference type="AlphaFoldDB" id="A0A9W6L4B5"/>
<name>A0A9W6L4B5_9PSEU</name>
<dbReference type="PANTHER" id="PTHR30055">
    <property type="entry name" value="HTH-TYPE TRANSCRIPTIONAL REGULATOR RUTR"/>
    <property type="match status" value="1"/>
</dbReference>
<evidence type="ECO:0000256" key="2">
    <source>
        <dbReference type="ARBA" id="ARBA00023125"/>
    </source>
</evidence>
<evidence type="ECO:0000256" key="5">
    <source>
        <dbReference type="SAM" id="MobiDB-lite"/>
    </source>
</evidence>
<evidence type="ECO:0000259" key="6">
    <source>
        <dbReference type="PROSITE" id="PS50977"/>
    </source>
</evidence>
<evidence type="ECO:0000313" key="8">
    <source>
        <dbReference type="Proteomes" id="UP001143463"/>
    </source>
</evidence>
<dbReference type="InterPro" id="IPR011075">
    <property type="entry name" value="TetR_C"/>
</dbReference>